<protein>
    <submittedName>
        <fullName evidence="3">Uncharacterized protein</fullName>
    </submittedName>
</protein>
<keyword evidence="1" id="KW-0812">Transmembrane</keyword>
<dbReference type="AlphaFoldDB" id="A0A914USN1"/>
<reference evidence="3" key="1">
    <citation type="submission" date="2022-11" db="UniProtKB">
        <authorList>
            <consortium name="WormBaseParasite"/>
        </authorList>
    </citation>
    <scope>IDENTIFICATION</scope>
</reference>
<feature type="transmembrane region" description="Helical" evidence="1">
    <location>
        <begin position="92"/>
        <end position="116"/>
    </location>
</feature>
<organism evidence="2 3">
    <name type="scientific">Plectus sambesii</name>
    <dbReference type="NCBI Taxonomy" id="2011161"/>
    <lineage>
        <taxon>Eukaryota</taxon>
        <taxon>Metazoa</taxon>
        <taxon>Ecdysozoa</taxon>
        <taxon>Nematoda</taxon>
        <taxon>Chromadorea</taxon>
        <taxon>Plectida</taxon>
        <taxon>Plectina</taxon>
        <taxon>Plectoidea</taxon>
        <taxon>Plectidae</taxon>
        <taxon>Plectus</taxon>
    </lineage>
</organism>
<feature type="transmembrane region" description="Helical" evidence="1">
    <location>
        <begin position="128"/>
        <end position="148"/>
    </location>
</feature>
<keyword evidence="1" id="KW-1133">Transmembrane helix</keyword>
<dbReference type="Proteomes" id="UP000887566">
    <property type="component" value="Unplaced"/>
</dbReference>
<proteinExistence type="predicted"/>
<keyword evidence="2" id="KW-1185">Reference proteome</keyword>
<dbReference type="InterPro" id="IPR009545">
    <property type="entry name" value="Claudin-like"/>
</dbReference>
<evidence type="ECO:0000313" key="3">
    <source>
        <dbReference type="WBParaSite" id="PSAMB.scaffold12202size2890.g34701.t1"/>
    </source>
</evidence>
<dbReference type="Pfam" id="PF06653">
    <property type="entry name" value="Claudin_3"/>
    <property type="match status" value="1"/>
</dbReference>
<name>A0A914USN1_9BILA</name>
<dbReference type="PANTHER" id="PTHR37446:SF1">
    <property type="entry name" value="CLAUDIN"/>
    <property type="match status" value="1"/>
</dbReference>
<dbReference type="Gene3D" id="1.20.140.150">
    <property type="match status" value="1"/>
</dbReference>
<dbReference type="WBParaSite" id="PSAMB.scaffold12202size2890.g34701.t1">
    <property type="protein sequence ID" value="PSAMB.scaffold12202size2890.g34701.t1"/>
    <property type="gene ID" value="PSAMB.scaffold12202size2890.g34701"/>
</dbReference>
<feature type="transmembrane region" description="Helical" evidence="1">
    <location>
        <begin position="9"/>
        <end position="28"/>
    </location>
</feature>
<evidence type="ECO:0000313" key="2">
    <source>
        <dbReference type="Proteomes" id="UP000887566"/>
    </source>
</evidence>
<accession>A0A914USN1</accession>
<evidence type="ECO:0000256" key="1">
    <source>
        <dbReference type="SAM" id="Phobius"/>
    </source>
</evidence>
<feature type="transmembrane region" description="Helical" evidence="1">
    <location>
        <begin position="173"/>
        <end position="199"/>
    </location>
</feature>
<keyword evidence="1" id="KW-0472">Membrane</keyword>
<dbReference type="PANTHER" id="PTHR37446">
    <property type="entry name" value="CLAUDIN-LIKE IN CAENORHABDITIS"/>
    <property type="match status" value="1"/>
</dbReference>
<sequence length="203" mass="22391">MCVTMLGQIVFMAIMFVGLVLTLVSMFTPGWRSFESKNSGIDLKNIKDYDFGIIHLHCSDDMFPNPTSVPRGAPLADNCEQWWQNQPTWEKVVIACMALAVLCQLIALIWTATTFCACCCQRYLVHPLPILACFATLFLIIAVGVFGVKNQDSIESMPSNVKELLNSDATISYSFYVACGAIVCMVVDAILGCIVVRIAKTPF</sequence>